<keyword evidence="1" id="KW-0645">Protease</keyword>
<name>A0A6S6UI81_9BACT</name>
<dbReference type="InterPro" id="IPR002884">
    <property type="entry name" value="P_dom"/>
</dbReference>
<dbReference type="InterPro" id="IPR008979">
    <property type="entry name" value="Galactose-bd-like_sf"/>
</dbReference>
<keyword evidence="2" id="KW-0378">Hydrolase</keyword>
<feature type="non-terminal residue" evidence="5">
    <location>
        <position position="1617"/>
    </location>
</feature>
<feature type="domain" description="P/Homo B" evidence="4">
    <location>
        <begin position="573"/>
        <end position="745"/>
    </location>
</feature>
<feature type="signal peptide" evidence="3">
    <location>
        <begin position="1"/>
        <end position="22"/>
    </location>
</feature>
<sequence>MKQIYKLFLLFVLSLGSSALIAQSDSCYNATPFCDSVNQYAATTSGISAPSGNDYGCLGSEPNPTFFTLTVSQSGSIDITLLNTANVDIDFILWGPYADAATAQSFCGNLGNGSAANGNIVDTCSYSGASVEYVQISNAVAGSVYILMITNFSQQPTNIYSTSNSGTGSIGCPCNLGYNIDTLPSPINNGFLTDTSVVFGQYVVCPDEQLGVQIGVSGNSTDTLRIYQPLTTLNSVFPGATLFTAAGLNHDTISIGALITPDRSHIGTQQFDIAINSTTPTNTCQEIVTIEVIVPGIDLRDTTICSGDSIRIPIDTFPVTYVGFSQYQWTQIGGTPATISNDTLAQPSISAPPLPIGVPFDSIVLQVDFSYGGCVTTDTVTIIVIGVPDGAFTYPDTLYCQQGVTNPTAVVTGTPGGTFSSNTGVVFSNTSTGEIDLANTPVGNHDIFYELSSPGGQCDARDTFNLDIIGITTFQALSSKYFICDNILDTVQLSLNVVYGGTPPSNPTYAWTPTANLNNPAIQNPLAFLLTPDTFVVSYDDGVCAVQMDTVAISAPYPANITVSPDVTICNGATIQLGATVATSSGNQNFCIPAPTTITVENTTLVTLNVSGIAPSVINSALIASLSTSLGINMNSIGQLTIDLIAPSGEVVNLSNRNGGLNNAFPSSSFSSTGTTAISSIPFFGGIPTASFLPQAGATGFNTLIGATTNGTWTLRIIHNNGGFGLANGTLTDWCLSFQDLSQATFTWSPNYNISCLACDSTFVNPTVDTAYTVIAQNAFGCRDTGVVNITIDSTLPTPIINCGTITTNSVTFNWGLIPGAAGYSVSINGNTPSILGAAVDSIQVTGLLASECAQIVIFALSGTSCLDGAPDSLTCCAIGCTSIDPIIISPNGPTTFCFGQSVTLDAGAGYTGYQWSTAANDTNQTVLVTTTQLVSVTTTDVLGCLDTGSIAITVTPGPVPTITPNGSTTLCAGDTVLLDAGAFTSYAWSPSGNTQIIPATTSAVHVVTVTDAQGCSGFDSIIVNVGAPLLIPITKTDLSCNSAIPGDGTATVTPSGGFLPYNFTWSTGAATATISNLSIGTYIVTVTDNNGCVAIDSITINEPSALIATTTGTPVSCNGSSDGIARAFGAGGTPGYTFLWDANTGNQTTAFATGLLPGNYCVTLTDINGCVDSTCATILQTTQTFSAGPDVTICEGDTTQLTSTLADGYTWTPTGSLSAANVQNPIAFPATTTTYYVSADIVSGVNIIYNGDFEDGDVGFSSAYALGTGGAFGQLSNAGEYAVNTNAANTHNNFASCTDHTSSTGNFMVLNGSTAANQSVWCQTVNVSPNTNYQFSTWVTSVVTTNPANLQFSINGVNIGNPFTASSTTCQWNQFFATWNSGASTTATICINNQNTVNAGNDFGLDDIEFIPICNLLDSVLVTVNPKPTITINNNTPICENDAINLSSTGGLNYNWAGPNTFTSLQQNPSISNALAANGGQYVVTVTTALGCSDTASTNVVVNQHPSVTISNTPVLCFGTSTGTATANALGGGGGYSYTWSNTQTVNPITNLPIGAYQVTVVDVNGCFDSASTLISEPSQVTATIATVAVSCNGGADGTATATVGGGTPGVPAYTY</sequence>
<dbReference type="Pfam" id="PF01483">
    <property type="entry name" value="P_proprotein"/>
    <property type="match status" value="1"/>
</dbReference>
<evidence type="ECO:0000259" key="4">
    <source>
        <dbReference type="PROSITE" id="PS51829"/>
    </source>
</evidence>
<dbReference type="Gene3D" id="2.60.40.740">
    <property type="match status" value="1"/>
</dbReference>
<evidence type="ECO:0000256" key="3">
    <source>
        <dbReference type="SAM" id="SignalP"/>
    </source>
</evidence>
<accession>A0A6S6UI81</accession>
<organism evidence="5">
    <name type="scientific">uncultured Aureispira sp</name>
    <dbReference type="NCBI Taxonomy" id="1331704"/>
    <lineage>
        <taxon>Bacteria</taxon>
        <taxon>Pseudomonadati</taxon>
        <taxon>Bacteroidota</taxon>
        <taxon>Saprospiria</taxon>
        <taxon>Saprospirales</taxon>
        <taxon>Saprospiraceae</taxon>
        <taxon>Aureispira</taxon>
        <taxon>environmental samples</taxon>
    </lineage>
</organism>
<feature type="chain" id="PRO_5027918141" evidence="3">
    <location>
        <begin position="23"/>
        <end position="1617"/>
    </location>
</feature>
<dbReference type="Gene3D" id="2.60.40.10">
    <property type="entry name" value="Immunoglobulins"/>
    <property type="match status" value="1"/>
</dbReference>
<dbReference type="Pfam" id="PF13573">
    <property type="entry name" value="SprB"/>
    <property type="match status" value="2"/>
</dbReference>
<proteinExistence type="predicted"/>
<dbReference type="GO" id="GO:0006508">
    <property type="term" value="P:proteolysis"/>
    <property type="evidence" value="ECO:0007669"/>
    <property type="project" value="UniProtKB-KW"/>
</dbReference>
<evidence type="ECO:0000313" key="5">
    <source>
        <dbReference type="EMBL" id="CAA6829814.1"/>
    </source>
</evidence>
<dbReference type="SUPFAM" id="SSF49785">
    <property type="entry name" value="Galactose-binding domain-like"/>
    <property type="match status" value="1"/>
</dbReference>
<dbReference type="EMBL" id="CACVAQ010000520">
    <property type="protein sequence ID" value="CAA6829814.1"/>
    <property type="molecule type" value="Genomic_DNA"/>
</dbReference>
<dbReference type="GO" id="GO:0004252">
    <property type="term" value="F:serine-type endopeptidase activity"/>
    <property type="evidence" value="ECO:0007669"/>
    <property type="project" value="InterPro"/>
</dbReference>
<evidence type="ECO:0000256" key="2">
    <source>
        <dbReference type="ARBA" id="ARBA00022801"/>
    </source>
</evidence>
<dbReference type="InterPro" id="IPR013783">
    <property type="entry name" value="Ig-like_fold"/>
</dbReference>
<dbReference type="PROSITE" id="PS51829">
    <property type="entry name" value="P_HOMO_B"/>
    <property type="match status" value="1"/>
</dbReference>
<reference evidence="5" key="1">
    <citation type="submission" date="2020-01" db="EMBL/GenBank/DDBJ databases">
        <authorList>
            <person name="Meier V. D."/>
            <person name="Meier V D."/>
        </authorList>
    </citation>
    <scope>NUCLEOTIDE SEQUENCE</scope>
    <source>
        <strain evidence="5">HLG_WM_MAG_10</strain>
    </source>
</reference>
<dbReference type="InterPro" id="IPR025667">
    <property type="entry name" value="SprB_repeat"/>
</dbReference>
<protein>
    <submittedName>
        <fullName evidence="5">Internalin, putative</fullName>
    </submittedName>
</protein>
<keyword evidence="3" id="KW-0732">Signal</keyword>
<gene>
    <name evidence="5" type="ORF">HELGO_WM25601</name>
</gene>
<dbReference type="Gene3D" id="2.60.120.260">
    <property type="entry name" value="Galactose-binding domain-like"/>
    <property type="match status" value="2"/>
</dbReference>
<evidence type="ECO:0000256" key="1">
    <source>
        <dbReference type="ARBA" id="ARBA00022670"/>
    </source>
</evidence>